<dbReference type="AlphaFoldDB" id="Q4SCM8"/>
<keyword evidence="1" id="KW-0243">Dynein</keyword>
<dbReference type="KEGG" id="tng:GSTEN00020426G001"/>
<evidence type="ECO:0000256" key="4">
    <source>
        <dbReference type="ARBA" id="ARBA00038114"/>
    </source>
</evidence>
<evidence type="ECO:0000256" key="8">
    <source>
        <dbReference type="SAM" id="Coils"/>
    </source>
</evidence>
<protein>
    <recommendedName>
        <fullName evidence="5">Axonemal dynein light intermediate polypeptide 1</fullName>
    </recommendedName>
    <alternativeName>
        <fullName evidence="6">Inner dynein arm light chain, axonemal</fullName>
    </alternativeName>
</protein>
<reference evidence="9" key="2">
    <citation type="submission" date="2004-02" db="EMBL/GenBank/DDBJ databases">
        <authorList>
            <consortium name="Genoscope"/>
            <consortium name="Whitehead Institute Centre for Genome Research"/>
        </authorList>
    </citation>
    <scope>NUCLEOTIDE SEQUENCE</scope>
</reference>
<evidence type="ECO:0000313" key="9">
    <source>
        <dbReference type="EMBL" id="CAG01604.1"/>
    </source>
</evidence>
<keyword evidence="2 8" id="KW-0175">Coiled coil</keyword>
<dbReference type="InterPro" id="IPR019347">
    <property type="entry name" value="Axonemal_dynein_light_chain"/>
</dbReference>
<dbReference type="Pfam" id="PF10211">
    <property type="entry name" value="Ax_dynein_light"/>
    <property type="match status" value="1"/>
</dbReference>
<reference evidence="9" key="1">
    <citation type="journal article" date="2004" name="Nature">
        <title>Genome duplication in the teleost fish Tetraodon nigroviridis reveals the early vertebrate proto-karyotype.</title>
        <authorList>
            <person name="Jaillon O."/>
            <person name="Aury J.-M."/>
            <person name="Brunet F."/>
            <person name="Petit J.-L."/>
            <person name="Stange-Thomann N."/>
            <person name="Mauceli E."/>
            <person name="Bouneau L."/>
            <person name="Fischer C."/>
            <person name="Ozouf-Costaz C."/>
            <person name="Bernot A."/>
            <person name="Nicaud S."/>
            <person name="Jaffe D."/>
            <person name="Fisher S."/>
            <person name="Lutfalla G."/>
            <person name="Dossat C."/>
            <person name="Segurens B."/>
            <person name="Dasilva C."/>
            <person name="Salanoubat M."/>
            <person name="Levy M."/>
            <person name="Boudet N."/>
            <person name="Castellano S."/>
            <person name="Anthouard V."/>
            <person name="Jubin C."/>
            <person name="Castelli V."/>
            <person name="Katinka M."/>
            <person name="Vacherie B."/>
            <person name="Biemont C."/>
            <person name="Skalli Z."/>
            <person name="Cattolico L."/>
            <person name="Poulain J."/>
            <person name="De Berardinis V."/>
            <person name="Cruaud C."/>
            <person name="Duprat S."/>
            <person name="Brottier P."/>
            <person name="Coutanceau J.-P."/>
            <person name="Gouzy J."/>
            <person name="Parra G."/>
            <person name="Lardier G."/>
            <person name="Chapple C."/>
            <person name="McKernan K.J."/>
            <person name="McEwan P."/>
            <person name="Bosak S."/>
            <person name="Kellis M."/>
            <person name="Volff J.-N."/>
            <person name="Guigo R."/>
            <person name="Zody M.C."/>
            <person name="Mesirov J."/>
            <person name="Lindblad-Toh K."/>
            <person name="Birren B."/>
            <person name="Nusbaum C."/>
            <person name="Kahn D."/>
            <person name="Robinson-Rechavi M."/>
            <person name="Laudet V."/>
            <person name="Schachter V."/>
            <person name="Quetier F."/>
            <person name="Saurin W."/>
            <person name="Scarpelli C."/>
            <person name="Wincker P."/>
            <person name="Lander E.S."/>
            <person name="Weissenbach J."/>
            <person name="Roest Crollius H."/>
        </authorList>
    </citation>
    <scope>NUCLEOTIDE SEQUENCE [LARGE SCALE GENOMIC DNA]</scope>
</reference>
<evidence type="ECO:0000256" key="6">
    <source>
        <dbReference type="ARBA" id="ARBA00042417"/>
    </source>
</evidence>
<sequence length="114" mass="13510">ELIRQETLNCPERGLLLACIRDEFQMTIAAHQTLYEDSIAFGTRETLMAEEGKADMEQRISELEEDNEELKRQLREQRTIYEITEKKAIESQQLEEKRHNEDIMALERSIQQLQ</sequence>
<dbReference type="GO" id="GO:0097546">
    <property type="term" value="C:ciliary base"/>
    <property type="evidence" value="ECO:0007669"/>
    <property type="project" value="TreeGrafter"/>
</dbReference>
<evidence type="ECO:0000256" key="5">
    <source>
        <dbReference type="ARBA" id="ARBA00039799"/>
    </source>
</evidence>
<gene>
    <name evidence="9" type="ORF">GSTENG00020426001</name>
</gene>
<proteinExistence type="inferred from homology"/>
<dbReference type="GO" id="GO:0005930">
    <property type="term" value="C:axoneme"/>
    <property type="evidence" value="ECO:0007669"/>
    <property type="project" value="TreeGrafter"/>
</dbReference>
<feature type="coiled-coil region" evidence="8">
    <location>
        <begin position="53"/>
        <end position="109"/>
    </location>
</feature>
<dbReference type="PANTHER" id="PTHR13183:SF0">
    <property type="entry name" value="AXONEMAL DYNEIN LIGHT INTERMEDIATE POLYPEPTIDE 1"/>
    <property type="match status" value="1"/>
</dbReference>
<comment type="caution">
    <text evidence="9">The sequence shown here is derived from an EMBL/GenBank/DDBJ whole genome shotgun (WGS) entry which is preliminary data.</text>
</comment>
<dbReference type="EMBL" id="CAAE01014651">
    <property type="protein sequence ID" value="CAG01604.1"/>
    <property type="molecule type" value="Genomic_DNA"/>
</dbReference>
<name>Q4SCM8_TETNG</name>
<dbReference type="GO" id="GO:0030286">
    <property type="term" value="C:dynein complex"/>
    <property type="evidence" value="ECO:0007669"/>
    <property type="project" value="UniProtKB-KW"/>
</dbReference>
<evidence type="ECO:0000256" key="1">
    <source>
        <dbReference type="ARBA" id="ARBA00023017"/>
    </source>
</evidence>
<feature type="non-terminal residue" evidence="9">
    <location>
        <position position="1"/>
    </location>
</feature>
<dbReference type="PANTHER" id="PTHR13183">
    <property type="entry name" value="AXONEMAL INNER ARM DYNEIN LIGHT CHAIN 28"/>
    <property type="match status" value="1"/>
</dbReference>
<feature type="non-terminal residue" evidence="9">
    <location>
        <position position="114"/>
    </location>
</feature>
<evidence type="ECO:0000256" key="2">
    <source>
        <dbReference type="ARBA" id="ARBA00023054"/>
    </source>
</evidence>
<dbReference type="GO" id="GO:0045504">
    <property type="term" value="F:dynein heavy chain binding"/>
    <property type="evidence" value="ECO:0007669"/>
    <property type="project" value="TreeGrafter"/>
</dbReference>
<accession>Q4SCM8</accession>
<evidence type="ECO:0000256" key="7">
    <source>
        <dbReference type="ARBA" id="ARBA00043925"/>
    </source>
</evidence>
<dbReference type="OrthoDB" id="273640at2759"/>
<comment type="function">
    <text evidence="7">Involved in sperm flagellum assembly.</text>
</comment>
<keyword evidence="3" id="KW-0505">Motor protein</keyword>
<organism evidence="9">
    <name type="scientific">Tetraodon nigroviridis</name>
    <name type="common">Spotted green pufferfish</name>
    <name type="synonym">Chelonodon nigroviridis</name>
    <dbReference type="NCBI Taxonomy" id="99883"/>
    <lineage>
        <taxon>Eukaryota</taxon>
        <taxon>Metazoa</taxon>
        <taxon>Chordata</taxon>
        <taxon>Craniata</taxon>
        <taxon>Vertebrata</taxon>
        <taxon>Euteleostomi</taxon>
        <taxon>Actinopterygii</taxon>
        <taxon>Neopterygii</taxon>
        <taxon>Teleostei</taxon>
        <taxon>Neoteleostei</taxon>
        <taxon>Acanthomorphata</taxon>
        <taxon>Eupercaria</taxon>
        <taxon>Tetraodontiformes</taxon>
        <taxon>Tetradontoidea</taxon>
        <taxon>Tetraodontidae</taxon>
        <taxon>Tetraodon</taxon>
    </lineage>
</organism>
<evidence type="ECO:0000256" key="3">
    <source>
        <dbReference type="ARBA" id="ARBA00023175"/>
    </source>
</evidence>
<comment type="similarity">
    <text evidence="4">Belongs to the inner dynein arm light chain family.</text>
</comment>